<accession>A0AAW0TT82</accession>
<evidence type="ECO:0000313" key="7">
    <source>
        <dbReference type="Proteomes" id="UP001487740"/>
    </source>
</evidence>
<dbReference type="EMBL" id="JARAKH010000026">
    <property type="protein sequence ID" value="KAK8389865.1"/>
    <property type="molecule type" value="Genomic_DNA"/>
</dbReference>
<dbReference type="InterPro" id="IPR020849">
    <property type="entry name" value="Small_GTPase_Ras-type"/>
</dbReference>
<keyword evidence="4" id="KW-0449">Lipoprotein</keyword>
<dbReference type="PANTHER" id="PTHR24070">
    <property type="entry name" value="RAS, DI-RAS, AND RHEB FAMILY MEMBERS OF SMALL GTPASE SUPERFAMILY"/>
    <property type="match status" value="1"/>
</dbReference>
<keyword evidence="1" id="KW-0488">Methylation</keyword>
<proteinExistence type="predicted"/>
<dbReference type="GO" id="GO:0003924">
    <property type="term" value="F:GTPase activity"/>
    <property type="evidence" value="ECO:0007669"/>
    <property type="project" value="InterPro"/>
</dbReference>
<organism evidence="6 7">
    <name type="scientific">Scylla paramamosain</name>
    <name type="common">Mud crab</name>
    <dbReference type="NCBI Taxonomy" id="85552"/>
    <lineage>
        <taxon>Eukaryota</taxon>
        <taxon>Metazoa</taxon>
        <taxon>Ecdysozoa</taxon>
        <taxon>Arthropoda</taxon>
        <taxon>Crustacea</taxon>
        <taxon>Multicrustacea</taxon>
        <taxon>Malacostraca</taxon>
        <taxon>Eumalacostraca</taxon>
        <taxon>Eucarida</taxon>
        <taxon>Decapoda</taxon>
        <taxon>Pleocyemata</taxon>
        <taxon>Brachyura</taxon>
        <taxon>Eubrachyura</taxon>
        <taxon>Portunoidea</taxon>
        <taxon>Portunidae</taxon>
        <taxon>Portuninae</taxon>
        <taxon>Scylla</taxon>
    </lineage>
</organism>
<keyword evidence="7" id="KW-1185">Reference proteome</keyword>
<reference evidence="6 7" key="1">
    <citation type="submission" date="2023-03" db="EMBL/GenBank/DDBJ databases">
        <title>High-quality genome of Scylla paramamosain provides insights in environmental adaptation.</title>
        <authorList>
            <person name="Zhang L."/>
        </authorList>
    </citation>
    <scope>NUCLEOTIDE SEQUENCE [LARGE SCALE GENOMIC DNA]</scope>
    <source>
        <strain evidence="6">LZ_2023a</strain>
        <tissue evidence="6">Muscle</tissue>
    </source>
</reference>
<evidence type="ECO:0000256" key="4">
    <source>
        <dbReference type="ARBA" id="ARBA00023288"/>
    </source>
</evidence>
<dbReference type="GO" id="GO:0007165">
    <property type="term" value="P:signal transduction"/>
    <property type="evidence" value="ECO:0007669"/>
    <property type="project" value="InterPro"/>
</dbReference>
<evidence type="ECO:0000256" key="2">
    <source>
        <dbReference type="ARBA" id="ARBA00022741"/>
    </source>
</evidence>
<dbReference type="InterPro" id="IPR027417">
    <property type="entry name" value="P-loop_NTPase"/>
</dbReference>
<dbReference type="PROSITE" id="PS51421">
    <property type="entry name" value="RAS"/>
    <property type="match status" value="1"/>
</dbReference>
<keyword evidence="2" id="KW-0547">Nucleotide-binding</keyword>
<dbReference type="Gene3D" id="3.40.50.300">
    <property type="entry name" value="P-loop containing nucleotide triphosphate hydrolases"/>
    <property type="match status" value="1"/>
</dbReference>
<evidence type="ECO:0000256" key="5">
    <source>
        <dbReference type="ARBA" id="ARBA00046278"/>
    </source>
</evidence>
<name>A0AAW0TT82_SCYPA</name>
<evidence type="ECO:0000256" key="1">
    <source>
        <dbReference type="ARBA" id="ARBA00022481"/>
    </source>
</evidence>
<gene>
    <name evidence="6" type="ORF">O3P69_012799</name>
</gene>
<dbReference type="GO" id="GO:0005525">
    <property type="term" value="F:GTP binding"/>
    <property type="evidence" value="ECO:0007669"/>
    <property type="project" value="UniProtKB-KW"/>
</dbReference>
<dbReference type="AlphaFoldDB" id="A0AAW0TT82"/>
<dbReference type="GO" id="GO:0012505">
    <property type="term" value="C:endomembrane system"/>
    <property type="evidence" value="ECO:0007669"/>
    <property type="project" value="UniProtKB-SubCell"/>
</dbReference>
<keyword evidence="3" id="KW-0342">GTP-binding</keyword>
<evidence type="ECO:0000313" key="6">
    <source>
        <dbReference type="EMBL" id="KAK8389865.1"/>
    </source>
</evidence>
<dbReference type="Proteomes" id="UP001487740">
    <property type="component" value="Unassembled WGS sequence"/>
</dbReference>
<dbReference type="GO" id="GO:0016020">
    <property type="term" value="C:membrane"/>
    <property type="evidence" value="ECO:0007669"/>
    <property type="project" value="InterPro"/>
</dbReference>
<comment type="caution">
    <text evidence="6">The sequence shown here is derived from an EMBL/GenBank/DDBJ whole genome shotgun (WGS) entry which is preliminary data.</text>
</comment>
<evidence type="ECO:0000256" key="3">
    <source>
        <dbReference type="ARBA" id="ARBA00023134"/>
    </source>
</evidence>
<comment type="subcellular location">
    <subcellularLocation>
        <location evidence="5">Endomembrane system</location>
        <topology evidence="5">Lipid-anchor</topology>
        <orientation evidence="5">Cytoplasmic side</orientation>
    </subcellularLocation>
</comment>
<sequence length="88" mass="9867">MRSLVSEVPGLHDGRHLRFWTRQAPTVFPAMRELSIRSGRAFLLVFAVNSQQSFYEAQALWSLIRSVKDVDNIPGVLVGNKVDVAGRT</sequence>
<dbReference type="SMART" id="SM00173">
    <property type="entry name" value="RAS"/>
    <property type="match status" value="1"/>
</dbReference>
<dbReference type="SUPFAM" id="SSF52540">
    <property type="entry name" value="P-loop containing nucleoside triphosphate hydrolases"/>
    <property type="match status" value="1"/>
</dbReference>
<protein>
    <submittedName>
        <fullName evidence="6">Uncharacterized protein</fullName>
    </submittedName>
</protein>
<dbReference type="InterPro" id="IPR001806">
    <property type="entry name" value="Small_GTPase"/>
</dbReference>
<dbReference type="Pfam" id="PF00071">
    <property type="entry name" value="Ras"/>
    <property type="match status" value="1"/>
</dbReference>